<evidence type="ECO:0000313" key="2">
    <source>
        <dbReference type="EMBL" id="MBU3877667.1"/>
    </source>
</evidence>
<keyword evidence="3" id="KW-1185">Reference proteome</keyword>
<dbReference type="Proteomes" id="UP000723714">
    <property type="component" value="Unassembled WGS sequence"/>
</dbReference>
<evidence type="ECO:0000313" key="3">
    <source>
        <dbReference type="Proteomes" id="UP000723714"/>
    </source>
</evidence>
<feature type="compositionally biased region" description="Basic and acidic residues" evidence="1">
    <location>
        <begin position="64"/>
        <end position="75"/>
    </location>
</feature>
<dbReference type="EMBL" id="JABACJ020000021">
    <property type="protein sequence ID" value="MBU3877667.1"/>
    <property type="molecule type" value="Genomic_DNA"/>
</dbReference>
<protein>
    <recommendedName>
        <fullName evidence="4">Coat F domain-containing protein</fullName>
    </recommendedName>
</protein>
<proteinExistence type="predicted"/>
<dbReference type="RefSeq" id="WP_216244288.1">
    <property type="nucleotide sequence ID" value="NZ_JABACJ020000021.1"/>
</dbReference>
<evidence type="ECO:0008006" key="4">
    <source>
        <dbReference type="Google" id="ProtNLM"/>
    </source>
</evidence>
<gene>
    <name evidence="2" type="ORF">HGO97_017830</name>
</gene>
<sequence>MNQKFIENMLLAKKYEEEAFLALMPDTAQRHLKVIIRETAAMAEELAFDAIEKLTGRNAAGADGKQHQEPQDGRENGSGNIKKIHVE</sequence>
<evidence type="ECO:0000256" key="1">
    <source>
        <dbReference type="SAM" id="MobiDB-lite"/>
    </source>
</evidence>
<reference evidence="2 3" key="1">
    <citation type="submission" date="2021-06" db="EMBL/GenBank/DDBJ databases">
        <title>Faecalicatena sp. nov. isolated from porcine feces.</title>
        <authorList>
            <person name="Oh B.S."/>
            <person name="Lee J.H."/>
        </authorList>
    </citation>
    <scope>NUCLEOTIDE SEQUENCE [LARGE SCALE GENOMIC DNA]</scope>
    <source>
        <strain evidence="2 3">AGMB00832</strain>
    </source>
</reference>
<feature type="region of interest" description="Disordered" evidence="1">
    <location>
        <begin position="58"/>
        <end position="87"/>
    </location>
</feature>
<organism evidence="2 3">
    <name type="scientific">Faecalicatena faecalis</name>
    <dbReference type="NCBI Taxonomy" id="2726362"/>
    <lineage>
        <taxon>Bacteria</taxon>
        <taxon>Bacillati</taxon>
        <taxon>Bacillota</taxon>
        <taxon>Clostridia</taxon>
        <taxon>Lachnospirales</taxon>
        <taxon>Lachnospiraceae</taxon>
        <taxon>Faecalicatena</taxon>
    </lineage>
</organism>
<accession>A0ABS6D7U3</accession>
<name>A0ABS6D7U3_9FIRM</name>
<comment type="caution">
    <text evidence="2">The sequence shown here is derived from an EMBL/GenBank/DDBJ whole genome shotgun (WGS) entry which is preliminary data.</text>
</comment>